<keyword evidence="7" id="KW-0677">Repeat</keyword>
<proteinExistence type="inferred from homology"/>
<keyword evidence="10" id="KW-0539">Nucleus</keyword>
<dbReference type="Gene3D" id="1.25.10.10">
    <property type="entry name" value="Leucine-rich Repeat Variant"/>
    <property type="match status" value="1"/>
</dbReference>
<dbReference type="InterPro" id="IPR058669">
    <property type="entry name" value="TPR_IPO7/11-like"/>
</dbReference>
<dbReference type="GO" id="GO:0031267">
    <property type="term" value="F:small GTPase binding"/>
    <property type="evidence" value="ECO:0007669"/>
    <property type="project" value="InterPro"/>
</dbReference>
<dbReference type="InterPro" id="IPR011989">
    <property type="entry name" value="ARM-like"/>
</dbReference>
<evidence type="ECO:0000256" key="2">
    <source>
        <dbReference type="ARBA" id="ARBA00004496"/>
    </source>
</evidence>
<keyword evidence="8" id="KW-0653">Protein transport</keyword>
<reference evidence="15" key="3">
    <citation type="submission" date="2025-09" db="UniProtKB">
        <authorList>
            <consortium name="Ensembl"/>
        </authorList>
    </citation>
    <scope>IDENTIFICATION</scope>
    <source>
        <strain evidence="15">2N</strain>
    </source>
</reference>
<evidence type="ECO:0000256" key="4">
    <source>
        <dbReference type="ARBA" id="ARBA00022448"/>
    </source>
</evidence>
<dbReference type="EMBL" id="AAKN02053049">
    <property type="status" value="NOT_ANNOTATED_CDS"/>
    <property type="molecule type" value="Genomic_DNA"/>
</dbReference>
<evidence type="ECO:0000256" key="1">
    <source>
        <dbReference type="ARBA" id="ARBA00004123"/>
    </source>
</evidence>
<dbReference type="AlphaFoldDB" id="H0VEK2"/>
<evidence type="ECO:0000256" key="3">
    <source>
        <dbReference type="ARBA" id="ARBA00007991"/>
    </source>
</evidence>
<keyword evidence="4" id="KW-0813">Transport</keyword>
<evidence type="ECO:0000259" key="14">
    <source>
        <dbReference type="PROSITE" id="PS50166"/>
    </source>
</evidence>
<keyword evidence="6" id="KW-0597">Phosphoprotein</keyword>
<organism evidence="15 16">
    <name type="scientific">Cavia porcellus</name>
    <name type="common">Guinea pig</name>
    <dbReference type="NCBI Taxonomy" id="10141"/>
    <lineage>
        <taxon>Eukaryota</taxon>
        <taxon>Metazoa</taxon>
        <taxon>Chordata</taxon>
        <taxon>Craniata</taxon>
        <taxon>Vertebrata</taxon>
        <taxon>Euteleostomi</taxon>
        <taxon>Mammalia</taxon>
        <taxon>Eutheria</taxon>
        <taxon>Euarchontoglires</taxon>
        <taxon>Glires</taxon>
        <taxon>Rodentia</taxon>
        <taxon>Hystricomorpha</taxon>
        <taxon>Caviidae</taxon>
        <taxon>Cavia</taxon>
    </lineage>
</organism>
<dbReference type="SUPFAM" id="SSF48371">
    <property type="entry name" value="ARM repeat"/>
    <property type="match status" value="1"/>
</dbReference>
<dbReference type="GO" id="GO:0006610">
    <property type="term" value="P:ribosomal protein import into nucleus"/>
    <property type="evidence" value="ECO:0007669"/>
    <property type="project" value="Ensembl"/>
</dbReference>
<dbReference type="EMBL" id="AAKN02053052">
    <property type="status" value="NOT_ANNOTATED_CDS"/>
    <property type="molecule type" value="Genomic_DNA"/>
</dbReference>
<evidence type="ECO:0000256" key="12">
    <source>
        <dbReference type="ARBA" id="ARBA00072254"/>
    </source>
</evidence>
<accession>H0VEK2</accession>
<comment type="similarity">
    <text evidence="3">Belongs to the importin beta family.</text>
</comment>
<dbReference type="VEuPathDB" id="HostDB:ENSCPOG00000009412"/>
<evidence type="ECO:0000256" key="11">
    <source>
        <dbReference type="ARBA" id="ARBA00062902"/>
    </source>
</evidence>
<evidence type="ECO:0000256" key="13">
    <source>
        <dbReference type="ARBA" id="ARBA00077811"/>
    </source>
</evidence>
<evidence type="ECO:0000313" key="15">
    <source>
        <dbReference type="Ensembl" id="ENSCPOP00000008452.3"/>
    </source>
</evidence>
<evidence type="ECO:0000256" key="8">
    <source>
        <dbReference type="ARBA" id="ARBA00022927"/>
    </source>
</evidence>
<sequence>MDLNSASTVVLQVLTQATSQDTAILKPAEEQLKQWETQPGFYSVLLNIFTNHSLDINVRWLAVLYFKHGIDRYWRRVAPHALSEEEKSTLRAGLITNFNEPINQIATQIAVLIAKVARLDCPRQWPELIPTLIESVKVQDDLRQHRALLTFYHVTKTLASKRLAADRKLFYDLASGIYTFACSLWNHHTDTFLQQVSSGNEVAVLSSLERTLLSLKVLRKLTVNGFVEPHKNMEVMRNIGVDNVCRDRLEKTIILFTKVLLDFLDQHPFSFIPLIQRSLEFSVSYVFTEVGEGITFERFIVQCMNLIKMIVKNYAYKPSKNFEDSSPETLEAHKIKMAFFTYPTLTEICRRLVSHYFLLTEEELTMWEEDPEGFTVEETGGDSWKYSLRPCTEVLFIDIFHEYNQTLTPVLLEMMQTLQGPTNVEDMNALLIKDAVYNAVGLAAYELFDSVDFDQWFKNQLLPELQVIHNRYKPLRRRVIWLIGQWISVKFKSDLRPMLYEAICNLLQDQDLVVRIETATTLKLTVDDFEFRTDQFLPYLETMFTLLFQLLQQVTECDTKMHVLHVLSCVIERVNMQIRPYVGCLVQYLPLLWKQSEEHNMLRCAILTTLIHLVQGLGADSKNLYPFLLPVIQLSTDVSQPPHVYLLEDGLELWLVTLENSPCITPELLRVFQNMSPLLELSSENLRTCFKIINGYIFLSSTEFLQTYAAGLCQSFCELLKEITTEGQVQVLEVVENALKVNPVLGPQMFQPILPYVFKGIIEGERYPVVMSTYLGVMGRVLLQNASFFSSLLNEMAHKFNQEMDQLLGNMIEMWVDRMDNITQPERRKLSALALLSLLPSENSVIQDKFCGIINISVEGLHDVMTEDPETGTYKDCMLMSHLEEPKVTEDEEPPTEQDKRKKMLALKDPVHTVSLQQFIYEKLKAQQEVLGEQGFQSLMETVDTEIVTQLQEFLQGF</sequence>
<keyword evidence="5" id="KW-0963">Cytoplasm</keyword>
<dbReference type="InParanoid" id="H0VEK2"/>
<dbReference type="eggNOG" id="KOG1993">
    <property type="taxonomic scope" value="Eukaryota"/>
</dbReference>
<dbReference type="EMBL" id="AAKN02053047">
    <property type="status" value="NOT_ANNOTATED_CDS"/>
    <property type="molecule type" value="Genomic_DNA"/>
</dbReference>
<keyword evidence="16" id="KW-1185">Reference proteome</keyword>
<dbReference type="EMBL" id="AAKN02053050">
    <property type="status" value="NOT_ANNOTATED_CDS"/>
    <property type="molecule type" value="Genomic_DNA"/>
</dbReference>
<reference evidence="15" key="2">
    <citation type="submission" date="2025-08" db="UniProtKB">
        <authorList>
            <consortium name="Ensembl"/>
        </authorList>
    </citation>
    <scope>IDENTIFICATION</scope>
    <source>
        <strain evidence="15">2N</strain>
    </source>
</reference>
<dbReference type="Ensembl" id="ENSCPOT00000009497.3">
    <property type="protein sequence ID" value="ENSCPOP00000008452.3"/>
    <property type="gene ID" value="ENSCPOG00000009412.4"/>
</dbReference>
<evidence type="ECO:0000256" key="6">
    <source>
        <dbReference type="ARBA" id="ARBA00022553"/>
    </source>
</evidence>
<feature type="domain" description="Importin N-terminal" evidence="14">
    <location>
        <begin position="28"/>
        <end position="100"/>
    </location>
</feature>
<dbReference type="OMA" id="SFHYVFH"/>
<dbReference type="GO" id="GO:0005829">
    <property type="term" value="C:cytosol"/>
    <property type="evidence" value="ECO:0007669"/>
    <property type="project" value="Ensembl"/>
</dbReference>
<dbReference type="STRING" id="10141.ENSCPOP00000008452"/>
<dbReference type="GO" id="GO:0005635">
    <property type="term" value="C:nuclear envelope"/>
    <property type="evidence" value="ECO:0007669"/>
    <property type="project" value="TreeGrafter"/>
</dbReference>
<evidence type="ECO:0000313" key="16">
    <source>
        <dbReference type="Proteomes" id="UP000005447"/>
    </source>
</evidence>
<dbReference type="Pfam" id="PF03810">
    <property type="entry name" value="IBN_N"/>
    <property type="match status" value="1"/>
</dbReference>
<dbReference type="PROSITE" id="PS50166">
    <property type="entry name" value="IMPORTIN_B_NT"/>
    <property type="match status" value="1"/>
</dbReference>
<dbReference type="EMBL" id="AAKN02053048">
    <property type="status" value="NOT_ANNOTATED_CDS"/>
    <property type="molecule type" value="Genomic_DNA"/>
</dbReference>
<dbReference type="FunFam" id="1.25.10.10:FF:000116">
    <property type="entry name" value="importin-11 isoform X1"/>
    <property type="match status" value="1"/>
</dbReference>
<dbReference type="Pfam" id="PF25758">
    <property type="entry name" value="TPR_IPO11"/>
    <property type="match status" value="1"/>
</dbReference>
<dbReference type="GeneTree" id="ENSGT00390000014071"/>
<dbReference type="InterPro" id="IPR016024">
    <property type="entry name" value="ARM-type_fold"/>
</dbReference>
<dbReference type="InterPro" id="IPR001494">
    <property type="entry name" value="Importin-beta_N"/>
</dbReference>
<dbReference type="EMBL" id="AAKN02053051">
    <property type="status" value="NOT_ANNOTATED_CDS"/>
    <property type="molecule type" value="Genomic_DNA"/>
</dbReference>
<dbReference type="Proteomes" id="UP000005447">
    <property type="component" value="Unassembled WGS sequence"/>
</dbReference>
<dbReference type="GO" id="GO:0061608">
    <property type="term" value="F:nuclear import signal receptor activity"/>
    <property type="evidence" value="ECO:0007669"/>
    <property type="project" value="Ensembl"/>
</dbReference>
<comment type="subunit">
    <text evidence="11">Interacts with UBE2E3 and RPL12.</text>
</comment>
<reference evidence="16" key="1">
    <citation type="journal article" date="2011" name="Nature">
        <title>A high-resolution map of human evolutionary constraint using 29 mammals.</title>
        <authorList>
            <person name="Lindblad-Toh K."/>
            <person name="Garber M."/>
            <person name="Zuk O."/>
            <person name="Lin M.F."/>
            <person name="Parker B.J."/>
            <person name="Washietl S."/>
            <person name="Kheradpour P."/>
            <person name="Ernst J."/>
            <person name="Jordan G."/>
            <person name="Mauceli E."/>
            <person name="Ward L.D."/>
            <person name="Lowe C.B."/>
            <person name="Holloway A.K."/>
            <person name="Clamp M."/>
            <person name="Gnerre S."/>
            <person name="Alfoldi J."/>
            <person name="Beal K."/>
            <person name="Chang J."/>
            <person name="Clawson H."/>
            <person name="Cuff J."/>
            <person name="Di Palma F."/>
            <person name="Fitzgerald S."/>
            <person name="Flicek P."/>
            <person name="Guttman M."/>
            <person name="Hubisz M.J."/>
            <person name="Jaffe D.B."/>
            <person name="Jungreis I."/>
            <person name="Kent W.J."/>
            <person name="Kostka D."/>
            <person name="Lara M."/>
            <person name="Martins A.L."/>
            <person name="Massingham T."/>
            <person name="Moltke I."/>
            <person name="Raney B.J."/>
            <person name="Rasmussen M.D."/>
            <person name="Robinson J."/>
            <person name="Stark A."/>
            <person name="Vilella A.J."/>
            <person name="Wen J."/>
            <person name="Xie X."/>
            <person name="Zody M.C."/>
            <person name="Baldwin J."/>
            <person name="Bloom T."/>
            <person name="Chin C.W."/>
            <person name="Heiman D."/>
            <person name="Nicol R."/>
            <person name="Nusbaum C."/>
            <person name="Young S."/>
            <person name="Wilkinson J."/>
            <person name="Worley K.C."/>
            <person name="Kovar C.L."/>
            <person name="Muzny D.M."/>
            <person name="Gibbs R.A."/>
            <person name="Cree A."/>
            <person name="Dihn H.H."/>
            <person name="Fowler G."/>
            <person name="Jhangiani S."/>
            <person name="Joshi V."/>
            <person name="Lee S."/>
            <person name="Lewis L.R."/>
            <person name="Nazareth L.V."/>
            <person name="Okwuonu G."/>
            <person name="Santibanez J."/>
            <person name="Warren W.C."/>
            <person name="Mardis E.R."/>
            <person name="Weinstock G.M."/>
            <person name="Wilson R.K."/>
            <person name="Delehaunty K."/>
            <person name="Dooling D."/>
            <person name="Fronik C."/>
            <person name="Fulton L."/>
            <person name="Fulton B."/>
            <person name="Graves T."/>
            <person name="Minx P."/>
            <person name="Sodergren E."/>
            <person name="Birney E."/>
            <person name="Margulies E.H."/>
            <person name="Herrero J."/>
            <person name="Green E.D."/>
            <person name="Haussler D."/>
            <person name="Siepel A."/>
            <person name="Goldman N."/>
            <person name="Pollard K.S."/>
            <person name="Pedersen J.S."/>
            <person name="Lander E.S."/>
            <person name="Kellis M."/>
        </authorList>
    </citation>
    <scope>NUCLEOTIDE SEQUENCE [LARGE SCALE GENOMIC DNA]</scope>
    <source>
        <strain evidence="16">2N</strain>
    </source>
</reference>
<dbReference type="FunCoup" id="H0VEK2">
    <property type="interactions" value="4238"/>
</dbReference>
<dbReference type="HOGENOM" id="CLU_003886_0_0_1"/>
<keyword evidence="9" id="KW-0007">Acetylation</keyword>
<dbReference type="GO" id="GO:0005654">
    <property type="term" value="C:nucleoplasm"/>
    <property type="evidence" value="ECO:0007669"/>
    <property type="project" value="Ensembl"/>
</dbReference>
<dbReference type="EMBL" id="AAKN02053046">
    <property type="status" value="NOT_ANNOTATED_CDS"/>
    <property type="molecule type" value="Genomic_DNA"/>
</dbReference>
<evidence type="ECO:0000256" key="7">
    <source>
        <dbReference type="ARBA" id="ARBA00022737"/>
    </source>
</evidence>
<evidence type="ECO:0000256" key="5">
    <source>
        <dbReference type="ARBA" id="ARBA00022490"/>
    </source>
</evidence>
<gene>
    <name evidence="15" type="primary">IPO11</name>
</gene>
<dbReference type="SMART" id="SM00913">
    <property type="entry name" value="IBN_N"/>
    <property type="match status" value="1"/>
</dbReference>
<dbReference type="Bgee" id="ENSCPOG00000009412">
    <property type="expression patterns" value="Expressed in heart left ventricle and 12 other cell types or tissues"/>
</dbReference>
<protein>
    <recommendedName>
        <fullName evidence="12">Importin-11</fullName>
    </recommendedName>
    <alternativeName>
        <fullName evidence="13">Ran-binding protein 11</fullName>
    </alternativeName>
</protein>
<name>H0VEK2_CAVPO</name>
<comment type="subcellular location">
    <subcellularLocation>
        <location evidence="2">Cytoplasm</location>
    </subcellularLocation>
    <subcellularLocation>
        <location evidence="1">Nucleus</location>
    </subcellularLocation>
</comment>
<dbReference type="PANTHER" id="PTHR10997">
    <property type="entry name" value="IMPORTIN-7, 8, 11"/>
    <property type="match status" value="1"/>
</dbReference>
<evidence type="ECO:0000256" key="9">
    <source>
        <dbReference type="ARBA" id="ARBA00022990"/>
    </source>
</evidence>
<evidence type="ECO:0000256" key="10">
    <source>
        <dbReference type="ARBA" id="ARBA00023242"/>
    </source>
</evidence>
<dbReference type="PANTHER" id="PTHR10997:SF7">
    <property type="entry name" value="IMPORTIN-11"/>
    <property type="match status" value="1"/>
</dbReference>